<evidence type="ECO:0000259" key="11">
    <source>
        <dbReference type="PROSITE" id="PS51204"/>
    </source>
</evidence>
<evidence type="ECO:0000256" key="7">
    <source>
        <dbReference type="ARBA" id="ARBA00025178"/>
    </source>
</evidence>
<keyword evidence="4" id="KW-0156">Chromatin regulator</keyword>
<feature type="compositionally biased region" description="Low complexity" evidence="9">
    <location>
        <begin position="1390"/>
        <end position="1401"/>
    </location>
</feature>
<dbReference type="PANTHER" id="PTHR46459:SF1">
    <property type="entry name" value="E1A-BINDING PROTEIN P400"/>
    <property type="match status" value="1"/>
</dbReference>
<feature type="compositionally biased region" description="Polar residues" evidence="9">
    <location>
        <begin position="387"/>
        <end position="396"/>
    </location>
</feature>
<dbReference type="SMART" id="SM00573">
    <property type="entry name" value="HSA"/>
    <property type="match status" value="1"/>
</dbReference>
<dbReference type="Proteomes" id="UP000578531">
    <property type="component" value="Unassembled WGS sequence"/>
</dbReference>
<comment type="similarity">
    <text evidence="2">Belongs to the EAF1 family.</text>
</comment>
<evidence type="ECO:0000256" key="4">
    <source>
        <dbReference type="ARBA" id="ARBA00022853"/>
    </source>
</evidence>
<feature type="region of interest" description="Disordered" evidence="9">
    <location>
        <begin position="1219"/>
        <end position="1296"/>
    </location>
</feature>
<feature type="compositionally biased region" description="Polar residues" evidence="9">
    <location>
        <begin position="1284"/>
        <end position="1296"/>
    </location>
</feature>
<feature type="region of interest" description="Disordered" evidence="9">
    <location>
        <begin position="107"/>
        <end position="167"/>
    </location>
</feature>
<feature type="region of interest" description="Disordered" evidence="9">
    <location>
        <begin position="894"/>
        <end position="916"/>
    </location>
</feature>
<dbReference type="RefSeq" id="XP_037165214.1">
    <property type="nucleotide sequence ID" value="XM_037307954.1"/>
</dbReference>
<dbReference type="Pfam" id="PF07529">
    <property type="entry name" value="HSA"/>
    <property type="match status" value="1"/>
</dbReference>
<evidence type="ECO:0000256" key="1">
    <source>
        <dbReference type="ARBA" id="ARBA00004123"/>
    </source>
</evidence>
<keyword evidence="13" id="KW-1185">Reference proteome</keyword>
<keyword evidence="5" id="KW-0234">DNA repair</keyword>
<feature type="domain" description="Myb-like" evidence="10">
    <location>
        <begin position="909"/>
        <end position="969"/>
    </location>
</feature>
<dbReference type="OrthoDB" id="5364245at2759"/>
<feature type="compositionally biased region" description="Polar residues" evidence="9">
    <location>
        <begin position="135"/>
        <end position="145"/>
    </location>
</feature>
<comment type="caution">
    <text evidence="12">The sequence shown here is derived from an EMBL/GenBank/DDBJ whole genome shotgun (WGS) entry which is preliminary data.</text>
</comment>
<feature type="region of interest" description="Disordered" evidence="9">
    <location>
        <begin position="208"/>
        <end position="400"/>
    </location>
</feature>
<dbReference type="InterPro" id="IPR009057">
    <property type="entry name" value="Homeodomain-like_sf"/>
</dbReference>
<feature type="compositionally biased region" description="Polar residues" evidence="9">
    <location>
        <begin position="902"/>
        <end position="916"/>
    </location>
</feature>
<dbReference type="Gene3D" id="1.10.10.60">
    <property type="entry name" value="Homeodomain-like"/>
    <property type="match status" value="1"/>
</dbReference>
<organism evidence="12 13">
    <name type="scientific">Letharia columbiana</name>
    <dbReference type="NCBI Taxonomy" id="112416"/>
    <lineage>
        <taxon>Eukaryota</taxon>
        <taxon>Fungi</taxon>
        <taxon>Dikarya</taxon>
        <taxon>Ascomycota</taxon>
        <taxon>Pezizomycotina</taxon>
        <taxon>Lecanoromycetes</taxon>
        <taxon>OSLEUM clade</taxon>
        <taxon>Lecanoromycetidae</taxon>
        <taxon>Lecanorales</taxon>
        <taxon>Lecanorineae</taxon>
        <taxon>Parmeliaceae</taxon>
        <taxon>Letharia</taxon>
    </lineage>
</organism>
<evidence type="ECO:0000256" key="9">
    <source>
        <dbReference type="SAM" id="MobiDB-lite"/>
    </source>
</evidence>
<dbReference type="CDD" id="cd00167">
    <property type="entry name" value="SANT"/>
    <property type="match status" value="1"/>
</dbReference>
<dbReference type="PROSITE" id="PS50090">
    <property type="entry name" value="MYB_LIKE"/>
    <property type="match status" value="1"/>
</dbReference>
<sequence length="1445" mass="159206">MPFRESLLFPKLHSKNCWKDKCHTRSLQRRQNHLAALYYATVTIIEINNFKPHKASLASFLEANDITQDRSFDPATLPPTDSLLGYLKAQTTDPNQALREPQAVSKFVSQEQSGPPRDGNAAARPEELDREPDLVSTQLKNTESSRWGEDGFTFSESSIQGSTGLGPQEITATKRAAGEPSIRPSEALPVASDDVGSLDAIAIKSLTTEQRSARPAVVHLPSKEAQEERLEHPDGRGSRDEEQGPVYASKGHLNVNGLTPPASREDTASRSRYDQAQPTDDGSGHDAILKSQMDIARAEAFSGAPSTPDEQLRLEEARSMQPKVPESTFGGQADDLKDSHSMPAPSSLPSQFINDNLGEESTIPDISDVSNEMSLKEDGVSRDLSEQNDTLPNPSSALRDRMFSGMNGESLRDLTLSRRPPMRIDTGVPSTFDSSSSMAGPRPAPISTTNGPTPLGSATPSKTATPATSIQSPPERMTTRVSSGALRHKSVSEILGETPKATPVQAERAAIDRALVESHREDHGFLQTPKSASSFTSPDAAVFKQRLSELKDKERSKLSTVVFASSRNTEVTQAQRLDDNESPVKDRDYFLTLFAAQAWNVIRAQSVNTLVKTAHKTLNTSDHYTDFNERQACAVLKRIHELQSNNRWSFRQVERSAEPKRSVTHWDVLLGQMKWLRTDFREERKWKHAAAKHTAYACARWVASSPEERRLLQIKVRSVPARAMSRSLSVSTPDLVHSADDGASEVTDDDFSRVDGTAGSPPAVIFSLPPEIFVFGLSKSPVTEKLMLELPLYRPSTLVQDAALRVNDIESDSAWKKPIVPVSKYVQGKMISPEEGPPRKRSRFDYQDPPGSHSYSSNLAIKDSENAFGPEQEDVALFDPENKHIRDRIHAGHAFRPPSEHNMPSQNFFESRQSSQWTQAEDDELKKFVKDFAYNWSLISSCLSSPSMFSSGAERRTPWECFERWISLEGLPVEMAKINYFRTYHHRLQCAQKMVEAQHQALQQQQGNNANQMPLRRRTTQPFTVERRKNARHLHLIDAMRKLAKKRETAIHKQQHVASLAAMRKDREATKQRPQMHTPQEFSRIKYESQLRMAEQAKLLRANAIANQKAQKINQQSTQQSNGMQSVRIPGPVPGVPNGSSPNMAAANSHGQIRGSGGDSSRPVPQIPRLMNGQTNGVLPTNSHSVPHAPMQPNMQAQMQQRVPPMAPDRMIHEASRLREQQAYVRQQQQQQHAQSNGLAGSPPLQHPNMLSQNNSTMLASLQGRSSPSINGAPPPLGSSSSPRMTQPQALSSGMTPAVNQISSQFKARHPQASPEQITRMTTDQLYKMSNEARQQAMQAAAGNSNAAAVAANANMGLQVPSSMQQQAAMMTNGGGGPMFNIGNSQQYAQLMRQQQQSQQRGAGGQGMNGGSRSATPMVQRTGSAQGVTRPSQSPSRQVGIAGGQ</sequence>
<evidence type="ECO:0000259" key="10">
    <source>
        <dbReference type="PROSITE" id="PS50090"/>
    </source>
</evidence>
<feature type="compositionally biased region" description="Polar residues" evidence="9">
    <location>
        <begin position="1412"/>
        <end position="1437"/>
    </location>
</feature>
<dbReference type="GO" id="GO:0035267">
    <property type="term" value="C:NuA4 histone acetyltransferase complex"/>
    <property type="evidence" value="ECO:0007669"/>
    <property type="project" value="TreeGrafter"/>
</dbReference>
<accession>A0A8H6FW81</accession>
<keyword evidence="3" id="KW-0227">DNA damage</keyword>
<dbReference type="Pfam" id="PF13921">
    <property type="entry name" value="Myb_DNA-bind_6"/>
    <property type="match status" value="1"/>
</dbReference>
<feature type="compositionally biased region" description="Polar residues" evidence="9">
    <location>
        <begin position="428"/>
        <end position="438"/>
    </location>
</feature>
<dbReference type="GeneID" id="59287703"/>
<feature type="compositionally biased region" description="Low complexity" evidence="9">
    <location>
        <begin position="1189"/>
        <end position="1201"/>
    </location>
</feature>
<feature type="region of interest" description="Disordered" evidence="9">
    <location>
        <begin position="830"/>
        <end position="858"/>
    </location>
</feature>
<feature type="compositionally biased region" description="Polar residues" evidence="9">
    <location>
        <begin position="1249"/>
        <end position="1270"/>
    </location>
</feature>
<dbReference type="GO" id="GO:0006281">
    <property type="term" value="P:DNA repair"/>
    <property type="evidence" value="ECO:0007669"/>
    <property type="project" value="UniProtKB-KW"/>
</dbReference>
<proteinExistence type="inferred from homology"/>
<dbReference type="PANTHER" id="PTHR46459">
    <property type="entry name" value="E1A-BINDING PROTEIN P400-RELATED"/>
    <property type="match status" value="1"/>
</dbReference>
<feature type="compositionally biased region" description="Basic and acidic residues" evidence="9">
    <location>
        <begin position="374"/>
        <end position="385"/>
    </location>
</feature>
<dbReference type="EMBL" id="JACCJC010000022">
    <property type="protein sequence ID" value="KAF6235847.1"/>
    <property type="molecule type" value="Genomic_DNA"/>
</dbReference>
<protein>
    <recommendedName>
        <fullName evidence="8">Vacuolar import and degradation protein 21</fullName>
    </recommendedName>
</protein>
<feature type="region of interest" description="Disordered" evidence="9">
    <location>
        <begin position="734"/>
        <end position="754"/>
    </location>
</feature>
<feature type="region of interest" description="Disordered" evidence="9">
    <location>
        <begin position="1390"/>
        <end position="1445"/>
    </location>
</feature>
<name>A0A8H6FW81_9LECA</name>
<dbReference type="PROSITE" id="PS51204">
    <property type="entry name" value="HSA"/>
    <property type="match status" value="1"/>
</dbReference>
<evidence type="ECO:0000256" key="2">
    <source>
        <dbReference type="ARBA" id="ARBA00008913"/>
    </source>
</evidence>
<dbReference type="GO" id="GO:0005634">
    <property type="term" value="C:nucleus"/>
    <property type="evidence" value="ECO:0007669"/>
    <property type="project" value="UniProtKB-SubCell"/>
</dbReference>
<evidence type="ECO:0000256" key="3">
    <source>
        <dbReference type="ARBA" id="ARBA00022763"/>
    </source>
</evidence>
<feature type="region of interest" description="Disordered" evidence="9">
    <location>
        <begin position="1132"/>
        <end position="1205"/>
    </location>
</feature>
<keyword evidence="6" id="KW-0539">Nucleus</keyword>
<dbReference type="InterPro" id="IPR014012">
    <property type="entry name" value="HSA_dom"/>
</dbReference>
<evidence type="ECO:0000313" key="12">
    <source>
        <dbReference type="EMBL" id="KAF6235847.1"/>
    </source>
</evidence>
<feature type="compositionally biased region" description="Polar residues" evidence="9">
    <location>
        <begin position="1172"/>
        <end position="1185"/>
    </location>
</feature>
<dbReference type="SMART" id="SM00717">
    <property type="entry name" value="SANT"/>
    <property type="match status" value="1"/>
</dbReference>
<comment type="subcellular location">
    <subcellularLocation>
        <location evidence="1">Nucleus</location>
    </subcellularLocation>
</comment>
<evidence type="ECO:0000256" key="6">
    <source>
        <dbReference type="ARBA" id="ARBA00023242"/>
    </source>
</evidence>
<feature type="compositionally biased region" description="Basic and acidic residues" evidence="9">
    <location>
        <begin position="221"/>
        <end position="242"/>
    </location>
</feature>
<dbReference type="GO" id="GO:0003682">
    <property type="term" value="F:chromatin binding"/>
    <property type="evidence" value="ECO:0007669"/>
    <property type="project" value="TreeGrafter"/>
</dbReference>
<feature type="region of interest" description="Disordered" evidence="9">
    <location>
        <begin position="427"/>
        <end position="487"/>
    </location>
</feature>
<feature type="compositionally biased region" description="Low complexity" evidence="9">
    <location>
        <begin position="457"/>
        <end position="469"/>
    </location>
</feature>
<feature type="compositionally biased region" description="Basic and acidic residues" evidence="9">
    <location>
        <begin position="263"/>
        <end position="273"/>
    </location>
</feature>
<dbReference type="SUPFAM" id="SSF46689">
    <property type="entry name" value="Homeodomain-like"/>
    <property type="match status" value="1"/>
</dbReference>
<dbReference type="InterPro" id="IPR001005">
    <property type="entry name" value="SANT/Myb"/>
</dbReference>
<feature type="compositionally biased region" description="Low complexity" evidence="9">
    <location>
        <begin position="1221"/>
        <end position="1235"/>
    </location>
</feature>
<gene>
    <name evidence="12" type="ORF">HO173_006042</name>
</gene>
<reference evidence="12 13" key="1">
    <citation type="journal article" date="2020" name="Genomics">
        <title>Complete, high-quality genomes from long-read metagenomic sequencing of two wolf lichen thalli reveals enigmatic genome architecture.</title>
        <authorList>
            <person name="McKenzie S.K."/>
            <person name="Walston R.F."/>
            <person name="Allen J.L."/>
        </authorList>
    </citation>
    <scope>NUCLEOTIDE SEQUENCE [LARGE SCALE GENOMIC DNA]</scope>
    <source>
        <strain evidence="12">WasteWater2</strain>
    </source>
</reference>
<feature type="compositionally biased region" description="Basic and acidic residues" evidence="9">
    <location>
        <begin position="124"/>
        <end position="133"/>
    </location>
</feature>
<evidence type="ECO:0000256" key="5">
    <source>
        <dbReference type="ARBA" id="ARBA00023204"/>
    </source>
</evidence>
<evidence type="ECO:0000256" key="8">
    <source>
        <dbReference type="ARBA" id="ARBA00029670"/>
    </source>
</evidence>
<feature type="domain" description="HSA" evidence="11">
    <location>
        <begin position="653"/>
        <end position="726"/>
    </location>
</feature>
<evidence type="ECO:0000313" key="13">
    <source>
        <dbReference type="Proteomes" id="UP000578531"/>
    </source>
</evidence>
<comment type="function">
    <text evidence="7">Component of the NuA4 histone acetyltransferase complex which is involved in transcriptional activation of selected genes principally by acetylation of nucleosomal histone H4 and H2A. The NuA4 complex is also involved in DNA repair.</text>
</comment>
<dbReference type="GO" id="GO:0006325">
    <property type="term" value="P:chromatin organization"/>
    <property type="evidence" value="ECO:0007669"/>
    <property type="project" value="UniProtKB-KW"/>
</dbReference>